<comment type="catalytic activity">
    <reaction evidence="1">
        <text>ATP + protein L-histidine = ADP + protein N-phospho-L-histidine.</text>
        <dbReference type="EC" id="2.7.13.3"/>
    </reaction>
</comment>
<dbReference type="InterPro" id="IPR050398">
    <property type="entry name" value="HssS/ArlS-like"/>
</dbReference>
<dbReference type="GO" id="GO:0005524">
    <property type="term" value="F:ATP binding"/>
    <property type="evidence" value="ECO:0007669"/>
    <property type="project" value="UniProtKB-KW"/>
</dbReference>
<evidence type="ECO:0000313" key="16">
    <source>
        <dbReference type="EMBL" id="HJC75549.1"/>
    </source>
</evidence>
<sequence length="331" mass="38048">MMKRSIVGINAVIVVCFAMILLYQENWILLFLLALLLAGLYFLWIDRQKEYQSELGEISVYLDDLLQKKDISYYSVQNDTLTSKIFSQIQRVQAMYGGITALVESERDGIKKLLAEIAHQLRTPLSNMETYLTLLEDNRIEEAEKETYIKAVEKSENKLHFLIEKFIVAARLENQIIQIHKCDSNLKETVAQAVFQVRKKAEEKNINIIVQGEDADKKVIHDRNWLCEAIYNLLDNSIKYSPVSTDIVVTLISNEMFSEIRIEDSGTGIEKGEENKIFQLYYRGKNVSNEEGYGMGLFITREIVQKHDGFMKVKRKDSGLIMSIILPKAGT</sequence>
<dbReference type="GO" id="GO:0005886">
    <property type="term" value="C:plasma membrane"/>
    <property type="evidence" value="ECO:0007669"/>
    <property type="project" value="UniProtKB-SubCell"/>
</dbReference>
<dbReference type="InterPro" id="IPR036097">
    <property type="entry name" value="HisK_dim/P_sf"/>
</dbReference>
<dbReference type="PRINTS" id="PR00344">
    <property type="entry name" value="BCTRLSENSOR"/>
</dbReference>
<dbReference type="PROSITE" id="PS50109">
    <property type="entry name" value="HIS_KIN"/>
    <property type="match status" value="1"/>
</dbReference>
<dbReference type="GO" id="GO:0000155">
    <property type="term" value="F:phosphorelay sensor kinase activity"/>
    <property type="evidence" value="ECO:0007669"/>
    <property type="project" value="InterPro"/>
</dbReference>
<keyword evidence="9 16" id="KW-0418">Kinase</keyword>
<feature type="transmembrane region" description="Helical" evidence="14">
    <location>
        <begin position="7"/>
        <end position="23"/>
    </location>
</feature>
<evidence type="ECO:0000256" key="3">
    <source>
        <dbReference type="ARBA" id="ARBA00012438"/>
    </source>
</evidence>
<keyword evidence="11 14" id="KW-1133">Transmembrane helix</keyword>
<comment type="subcellular location">
    <subcellularLocation>
        <location evidence="2">Cell membrane</location>
        <topology evidence="2">Multi-pass membrane protein</topology>
    </subcellularLocation>
</comment>
<evidence type="ECO:0000256" key="12">
    <source>
        <dbReference type="ARBA" id="ARBA00023012"/>
    </source>
</evidence>
<name>A0A9D2TMJ2_9FIRM</name>
<evidence type="ECO:0000256" key="13">
    <source>
        <dbReference type="ARBA" id="ARBA00023136"/>
    </source>
</evidence>
<dbReference type="PANTHER" id="PTHR45528">
    <property type="entry name" value="SENSOR HISTIDINE KINASE CPXA"/>
    <property type="match status" value="1"/>
</dbReference>
<evidence type="ECO:0000256" key="8">
    <source>
        <dbReference type="ARBA" id="ARBA00022741"/>
    </source>
</evidence>
<keyword evidence="8" id="KW-0547">Nucleotide-binding</keyword>
<evidence type="ECO:0000256" key="1">
    <source>
        <dbReference type="ARBA" id="ARBA00000085"/>
    </source>
</evidence>
<keyword evidence="5" id="KW-0597">Phosphoprotein</keyword>
<dbReference type="AlphaFoldDB" id="A0A9D2TMJ2"/>
<keyword evidence="12" id="KW-0902">Two-component regulatory system</keyword>
<evidence type="ECO:0000256" key="14">
    <source>
        <dbReference type="SAM" id="Phobius"/>
    </source>
</evidence>
<accession>A0A9D2TMJ2</accession>
<gene>
    <name evidence="16" type="ORF">H9697_11530</name>
</gene>
<feature type="domain" description="Histidine kinase" evidence="15">
    <location>
        <begin position="116"/>
        <end position="330"/>
    </location>
</feature>
<dbReference type="InterPro" id="IPR036890">
    <property type="entry name" value="HATPase_C_sf"/>
</dbReference>
<dbReference type="InterPro" id="IPR003661">
    <property type="entry name" value="HisK_dim/P_dom"/>
</dbReference>
<organism evidence="16 17">
    <name type="scientific">Candidatus Mediterraneibacter faecavium</name>
    <dbReference type="NCBI Taxonomy" id="2838668"/>
    <lineage>
        <taxon>Bacteria</taxon>
        <taxon>Bacillati</taxon>
        <taxon>Bacillota</taxon>
        <taxon>Clostridia</taxon>
        <taxon>Lachnospirales</taxon>
        <taxon>Lachnospiraceae</taxon>
        <taxon>Mediterraneibacter</taxon>
    </lineage>
</organism>
<dbReference type="PANTHER" id="PTHR45528:SF1">
    <property type="entry name" value="SENSOR HISTIDINE KINASE CPXA"/>
    <property type="match status" value="1"/>
</dbReference>
<dbReference type="SMART" id="SM00387">
    <property type="entry name" value="HATPase_c"/>
    <property type="match status" value="1"/>
</dbReference>
<reference evidence="16" key="2">
    <citation type="submission" date="2021-04" db="EMBL/GenBank/DDBJ databases">
        <authorList>
            <person name="Gilroy R."/>
        </authorList>
    </citation>
    <scope>NUCLEOTIDE SEQUENCE</scope>
    <source>
        <strain evidence="16">CHK196-7946</strain>
    </source>
</reference>
<evidence type="ECO:0000256" key="9">
    <source>
        <dbReference type="ARBA" id="ARBA00022777"/>
    </source>
</evidence>
<dbReference type="Gene3D" id="3.30.565.10">
    <property type="entry name" value="Histidine kinase-like ATPase, C-terminal domain"/>
    <property type="match status" value="1"/>
</dbReference>
<dbReference type="InterPro" id="IPR004358">
    <property type="entry name" value="Sig_transdc_His_kin-like_C"/>
</dbReference>
<keyword evidence="10" id="KW-0067">ATP-binding</keyword>
<dbReference type="SUPFAM" id="SSF55874">
    <property type="entry name" value="ATPase domain of HSP90 chaperone/DNA topoisomerase II/histidine kinase"/>
    <property type="match status" value="1"/>
</dbReference>
<keyword evidence="4" id="KW-1003">Cell membrane</keyword>
<keyword evidence="13 14" id="KW-0472">Membrane</keyword>
<dbReference type="CDD" id="cd00082">
    <property type="entry name" value="HisKA"/>
    <property type="match status" value="1"/>
</dbReference>
<comment type="caution">
    <text evidence="16">The sequence shown here is derived from an EMBL/GenBank/DDBJ whole genome shotgun (WGS) entry which is preliminary data.</text>
</comment>
<proteinExistence type="predicted"/>
<dbReference type="EC" id="2.7.13.3" evidence="3"/>
<dbReference type="InterPro" id="IPR005467">
    <property type="entry name" value="His_kinase_dom"/>
</dbReference>
<keyword evidence="7 14" id="KW-0812">Transmembrane</keyword>
<evidence type="ECO:0000256" key="7">
    <source>
        <dbReference type="ARBA" id="ARBA00022692"/>
    </source>
</evidence>
<dbReference type="SUPFAM" id="SSF47384">
    <property type="entry name" value="Homodimeric domain of signal transducing histidine kinase"/>
    <property type="match status" value="1"/>
</dbReference>
<reference evidence="16" key="1">
    <citation type="journal article" date="2021" name="PeerJ">
        <title>Extensive microbial diversity within the chicken gut microbiome revealed by metagenomics and culture.</title>
        <authorList>
            <person name="Gilroy R."/>
            <person name="Ravi A."/>
            <person name="Getino M."/>
            <person name="Pursley I."/>
            <person name="Horton D.L."/>
            <person name="Alikhan N.F."/>
            <person name="Baker D."/>
            <person name="Gharbi K."/>
            <person name="Hall N."/>
            <person name="Watson M."/>
            <person name="Adriaenssens E.M."/>
            <person name="Foster-Nyarko E."/>
            <person name="Jarju S."/>
            <person name="Secka A."/>
            <person name="Antonio M."/>
            <person name="Oren A."/>
            <person name="Chaudhuri R.R."/>
            <person name="La Ragione R."/>
            <person name="Hildebrand F."/>
            <person name="Pallen M.J."/>
        </authorList>
    </citation>
    <scope>NUCLEOTIDE SEQUENCE</scope>
    <source>
        <strain evidence="16">CHK196-7946</strain>
    </source>
</reference>
<evidence type="ECO:0000256" key="5">
    <source>
        <dbReference type="ARBA" id="ARBA00022553"/>
    </source>
</evidence>
<evidence type="ECO:0000256" key="6">
    <source>
        <dbReference type="ARBA" id="ARBA00022679"/>
    </source>
</evidence>
<dbReference type="EMBL" id="DWVY01000057">
    <property type="protein sequence ID" value="HJC75549.1"/>
    <property type="molecule type" value="Genomic_DNA"/>
</dbReference>
<evidence type="ECO:0000256" key="10">
    <source>
        <dbReference type="ARBA" id="ARBA00022840"/>
    </source>
</evidence>
<evidence type="ECO:0000256" key="11">
    <source>
        <dbReference type="ARBA" id="ARBA00022989"/>
    </source>
</evidence>
<dbReference type="Proteomes" id="UP000823902">
    <property type="component" value="Unassembled WGS sequence"/>
</dbReference>
<keyword evidence="6" id="KW-0808">Transferase</keyword>
<evidence type="ECO:0000256" key="4">
    <source>
        <dbReference type="ARBA" id="ARBA00022475"/>
    </source>
</evidence>
<feature type="transmembrane region" description="Helical" evidence="14">
    <location>
        <begin position="29"/>
        <end position="45"/>
    </location>
</feature>
<dbReference type="Gene3D" id="1.10.287.130">
    <property type="match status" value="1"/>
</dbReference>
<evidence type="ECO:0000256" key="2">
    <source>
        <dbReference type="ARBA" id="ARBA00004651"/>
    </source>
</evidence>
<dbReference type="Pfam" id="PF02518">
    <property type="entry name" value="HATPase_c"/>
    <property type="match status" value="1"/>
</dbReference>
<dbReference type="SMART" id="SM00388">
    <property type="entry name" value="HisKA"/>
    <property type="match status" value="1"/>
</dbReference>
<dbReference type="Pfam" id="PF00512">
    <property type="entry name" value="HisKA"/>
    <property type="match status" value="1"/>
</dbReference>
<evidence type="ECO:0000313" key="17">
    <source>
        <dbReference type="Proteomes" id="UP000823902"/>
    </source>
</evidence>
<protein>
    <recommendedName>
        <fullName evidence="3">histidine kinase</fullName>
        <ecNumber evidence="3">2.7.13.3</ecNumber>
    </recommendedName>
</protein>
<evidence type="ECO:0000259" key="15">
    <source>
        <dbReference type="PROSITE" id="PS50109"/>
    </source>
</evidence>
<dbReference type="InterPro" id="IPR003594">
    <property type="entry name" value="HATPase_dom"/>
</dbReference>